<dbReference type="Proteomes" id="UP000074866">
    <property type="component" value="Unassembled WGS sequence"/>
</dbReference>
<keyword evidence="2" id="KW-1185">Reference proteome</keyword>
<gene>
    <name evidence="1" type="ORF">NS115_21585</name>
</gene>
<comment type="caution">
    <text evidence="1">The sequence shown here is derived from an EMBL/GenBank/DDBJ whole genome shotgun (WGS) entry which is preliminary data.</text>
</comment>
<protein>
    <submittedName>
        <fullName evidence="1">Transcriptional regulator</fullName>
    </submittedName>
</protein>
<organism evidence="1 2">
    <name type="scientific">Paenibacillus jamilae</name>
    <dbReference type="NCBI Taxonomy" id="114136"/>
    <lineage>
        <taxon>Bacteria</taxon>
        <taxon>Bacillati</taxon>
        <taxon>Bacillota</taxon>
        <taxon>Bacilli</taxon>
        <taxon>Bacillales</taxon>
        <taxon>Paenibacillaceae</taxon>
        <taxon>Paenibacillus</taxon>
    </lineage>
</organism>
<evidence type="ECO:0000313" key="2">
    <source>
        <dbReference type="Proteomes" id="UP000074866"/>
    </source>
</evidence>
<name>A0ACC4ZPM6_9BACL</name>
<dbReference type="EMBL" id="LDRX01000142">
    <property type="protein sequence ID" value="KTS80035.1"/>
    <property type="molecule type" value="Genomic_DNA"/>
</dbReference>
<proteinExistence type="predicted"/>
<reference evidence="1 2" key="1">
    <citation type="journal article" date="2016" name="Front. Microbiol.">
        <title>Genomic Resource of Rice Seed Associated Bacteria.</title>
        <authorList>
            <person name="Midha S."/>
            <person name="Bansal K."/>
            <person name="Sharma S."/>
            <person name="Kumar N."/>
            <person name="Patil P.P."/>
            <person name="Chaudhry V."/>
            <person name="Patil P.B."/>
        </authorList>
    </citation>
    <scope>NUCLEOTIDE SEQUENCE [LARGE SCALE GENOMIC DNA]</scope>
    <source>
        <strain evidence="1 2">NS115</strain>
    </source>
</reference>
<sequence>MIADVSHMHPLFSIEYVVHDADHNMTNFHYHDAYELYFLEKGYHQILIQDSIYDIELHDVALFKPNLFHRSYQNQGCARTCVYFTERFLRLYFTERAIKSLLGCFNTEIIISLNQEVFAKVKRLLKSLEKENVSGESDRIFILLAELLSLLNNNKDSQTVEQQSSKYANFGPILSYINQNYNKITKIEDIAKSFYMSKYYLCHRFKEVTGLTVIQYLNNIKIQHACNLLINTKLTILEIGNECGFNSSMYFCKIFKQTIFMTPSEFRKKAR</sequence>
<accession>A0ACC4ZPM6</accession>
<evidence type="ECO:0000313" key="1">
    <source>
        <dbReference type="EMBL" id="KTS80035.1"/>
    </source>
</evidence>